<dbReference type="KEGG" id="vg:80400297"/>
<dbReference type="Proteomes" id="UP000682356">
    <property type="component" value="Segment"/>
</dbReference>
<keyword evidence="1" id="KW-0946">Virion</keyword>
<accession>A0A8S5L0D5</accession>
<dbReference type="GeneID" id="80400297"/>
<organism evidence="1 2">
    <name type="scientific">ssRNA phage SRR5467091_10</name>
    <dbReference type="NCBI Taxonomy" id="2786460"/>
    <lineage>
        <taxon>Viruses</taxon>
        <taxon>Riboviria</taxon>
        <taxon>Orthornavirae</taxon>
        <taxon>Lenarviricota</taxon>
        <taxon>Leviviricetes</taxon>
        <taxon>Timlovirales</taxon>
        <taxon>Steitzviridae</taxon>
        <taxon>Huylevirus</taxon>
        <taxon>Huylevirus limihabitans</taxon>
    </lineage>
</organism>
<evidence type="ECO:0000313" key="2">
    <source>
        <dbReference type="Proteomes" id="UP000682356"/>
    </source>
</evidence>
<dbReference type="RefSeq" id="YP_010770772.1">
    <property type="nucleotide sequence ID" value="NC_074386.1"/>
</dbReference>
<keyword evidence="2" id="KW-1185">Reference proteome</keyword>
<protein>
    <submittedName>
        <fullName evidence="1">Coat protein</fullName>
    </submittedName>
</protein>
<name>A0A8S5L0D5_9VIRU</name>
<dbReference type="GO" id="GO:0019028">
    <property type="term" value="C:viral capsid"/>
    <property type="evidence" value="ECO:0007669"/>
    <property type="project" value="UniProtKB-KW"/>
</dbReference>
<evidence type="ECO:0000313" key="1">
    <source>
        <dbReference type="EMBL" id="DAD50900.1"/>
    </source>
</evidence>
<dbReference type="EMBL" id="BK013659">
    <property type="protein sequence ID" value="DAD50900.1"/>
    <property type="molecule type" value="Genomic_RNA"/>
</dbReference>
<keyword evidence="1" id="KW-0167">Capsid protein</keyword>
<reference evidence="1" key="1">
    <citation type="submission" date="2020-09" db="EMBL/GenBank/DDBJ databases">
        <title>Leviviricetes taxonomy.</title>
        <authorList>
            <person name="Stockdale S.R."/>
            <person name="Callanan J."/>
            <person name="Adriaenssens E.M."/>
            <person name="Kuhn J.H."/>
            <person name="Rumnieks J."/>
            <person name="Shkoporov A."/>
            <person name="Draper L.A."/>
            <person name="Ross P."/>
            <person name="Hill C."/>
        </authorList>
    </citation>
    <scope>NUCLEOTIDE SEQUENCE</scope>
</reference>
<gene>
    <name evidence="1" type="primary">SRR5467091_10_2</name>
</gene>
<proteinExistence type="predicted"/>
<sequence>MALSDPQSITIGATPGAVSLPRVNTGSNVGTFTNYDHKATLKVQTNYGKRTRREARVDFSKIVTDPLVASTNVLVSGTVRLNIDVPPTGFSAAEQKDLAVALLTWLTASSNANLIKVIAGEN</sequence>